<dbReference type="RefSeq" id="WP_117718023.1">
    <property type="nucleotide sequence ID" value="NZ_QSTP01000001.1"/>
</dbReference>
<organism evidence="1 2">
    <name type="scientific">Agathobacter rectalis</name>
    <dbReference type="NCBI Taxonomy" id="39491"/>
    <lineage>
        <taxon>Bacteria</taxon>
        <taxon>Bacillati</taxon>
        <taxon>Bacillota</taxon>
        <taxon>Clostridia</taxon>
        <taxon>Lachnospirales</taxon>
        <taxon>Lachnospiraceae</taxon>
        <taxon>Agathobacter</taxon>
    </lineage>
</organism>
<dbReference type="AlphaFoldDB" id="A0A3E4YKK4"/>
<proteinExistence type="predicted"/>
<name>A0A3E4YKK4_9FIRM</name>
<protein>
    <submittedName>
        <fullName evidence="1">Uncharacterized protein</fullName>
    </submittedName>
</protein>
<accession>A0A3E4YKK4</accession>
<reference evidence="1 2" key="1">
    <citation type="submission" date="2018-08" db="EMBL/GenBank/DDBJ databases">
        <title>A genome reference for cultivated species of the human gut microbiota.</title>
        <authorList>
            <person name="Zou Y."/>
            <person name="Xue W."/>
            <person name="Luo G."/>
        </authorList>
    </citation>
    <scope>NUCLEOTIDE SEQUENCE [LARGE SCALE GENOMIC DNA]</scope>
    <source>
        <strain evidence="1 2">OM07-13</strain>
    </source>
</reference>
<sequence>MYNKINILTNNLIDNYIASTSKKEIEKKKLSPSDFLLFRQEAINELENGIIDTDDTAFNNINKSSDIKPVKSNSNKSSHKSLINTNEVVVNKKNINDVITTDNIENTNTVEDMEEIETDDNDLLSILKSVKG</sequence>
<gene>
    <name evidence="1" type="ORF">DXB99_01670</name>
</gene>
<comment type="caution">
    <text evidence="1">The sequence shown here is derived from an EMBL/GenBank/DDBJ whole genome shotgun (WGS) entry which is preliminary data.</text>
</comment>
<dbReference type="EMBL" id="QSTP01000001">
    <property type="protein sequence ID" value="RGM75265.1"/>
    <property type="molecule type" value="Genomic_DNA"/>
</dbReference>
<evidence type="ECO:0000313" key="1">
    <source>
        <dbReference type="EMBL" id="RGM75265.1"/>
    </source>
</evidence>
<evidence type="ECO:0000313" key="2">
    <source>
        <dbReference type="Proteomes" id="UP000260758"/>
    </source>
</evidence>
<dbReference type="Proteomes" id="UP000260758">
    <property type="component" value="Unassembled WGS sequence"/>
</dbReference>